<proteinExistence type="inferred from homology"/>
<sequence length="262" mass="29859">MKFVQTDPKRTNNIATILNCLKQFSETVTFRFSEEGIDVQGLDGSHVSLFEWKLTPGWFSEYEWNGEDDVQEASLATGIMHKVISTFHQDQTMTLNIKSAGDKISLSFTEGKETCDKHFELPLIDVNSDVMEIPEKDSDIDLIISSKKFTELISQFEIFDDTLSFKFSDEDIVMKATGVDGSMKASMSLDDVTEFALAEDKNEIKQSFALRYIKMMCNFSKISSETQMEFTIGSPMRLKYDMAEESYIQFYLAPKIGNDDED</sequence>
<evidence type="ECO:0000259" key="4">
    <source>
        <dbReference type="Pfam" id="PF02747"/>
    </source>
</evidence>
<protein>
    <recommendedName>
        <fullName evidence="6">Proliferating cell nuclear antigen PCNA N-terminal domain-containing protein</fullName>
    </recommendedName>
</protein>
<dbReference type="SUPFAM" id="SSF55979">
    <property type="entry name" value="DNA clamp"/>
    <property type="match status" value="2"/>
</dbReference>
<evidence type="ECO:0000313" key="5">
    <source>
        <dbReference type="EMBL" id="QHT06186.1"/>
    </source>
</evidence>
<dbReference type="PANTHER" id="PTHR11352:SF0">
    <property type="entry name" value="PROLIFERATING CELL NUCLEAR ANTIGEN"/>
    <property type="match status" value="1"/>
</dbReference>
<dbReference type="HAMAP" id="MF_00317">
    <property type="entry name" value="DNApol_clamp_arch"/>
    <property type="match status" value="1"/>
</dbReference>
<evidence type="ECO:0008006" key="6">
    <source>
        <dbReference type="Google" id="ProtNLM"/>
    </source>
</evidence>
<keyword evidence="2" id="KW-0238">DNA-binding</keyword>
<dbReference type="Pfam" id="PF02747">
    <property type="entry name" value="PCNA_C"/>
    <property type="match status" value="1"/>
</dbReference>
<dbReference type="InterPro" id="IPR046938">
    <property type="entry name" value="DNA_clamp_sf"/>
</dbReference>
<dbReference type="GO" id="GO:0030337">
    <property type="term" value="F:DNA polymerase processivity factor activity"/>
    <property type="evidence" value="ECO:0007669"/>
    <property type="project" value="InterPro"/>
</dbReference>
<dbReference type="InterPro" id="IPR022649">
    <property type="entry name" value="Pr_cel_nuc_antig_C"/>
</dbReference>
<dbReference type="InterPro" id="IPR022648">
    <property type="entry name" value="Pr_cel_nuc_antig_N"/>
</dbReference>
<dbReference type="AlphaFoldDB" id="A0A6C0CN16"/>
<organism evidence="5">
    <name type="scientific">viral metagenome</name>
    <dbReference type="NCBI Taxonomy" id="1070528"/>
    <lineage>
        <taxon>unclassified sequences</taxon>
        <taxon>metagenomes</taxon>
        <taxon>organismal metagenomes</taxon>
    </lineage>
</organism>
<accession>A0A6C0CN16</accession>
<evidence type="ECO:0000256" key="1">
    <source>
        <dbReference type="ARBA" id="ARBA00010462"/>
    </source>
</evidence>
<dbReference type="GO" id="GO:0006275">
    <property type="term" value="P:regulation of DNA replication"/>
    <property type="evidence" value="ECO:0007669"/>
    <property type="project" value="InterPro"/>
</dbReference>
<dbReference type="Gene3D" id="3.70.10.10">
    <property type="match status" value="1"/>
</dbReference>
<reference evidence="5" key="1">
    <citation type="journal article" date="2020" name="Nature">
        <title>Giant virus diversity and host interactions through global metagenomics.</title>
        <authorList>
            <person name="Schulz F."/>
            <person name="Roux S."/>
            <person name="Paez-Espino D."/>
            <person name="Jungbluth S."/>
            <person name="Walsh D.A."/>
            <person name="Denef V.J."/>
            <person name="McMahon K.D."/>
            <person name="Konstantinidis K.T."/>
            <person name="Eloe-Fadrosh E.A."/>
            <person name="Kyrpides N.C."/>
            <person name="Woyke T."/>
        </authorList>
    </citation>
    <scope>NUCLEOTIDE SEQUENCE</scope>
    <source>
        <strain evidence="5">GVMAG-M-3300021425-30</strain>
    </source>
</reference>
<feature type="domain" description="Proliferating cell nuclear antigen PCNA N-terminal" evidence="3">
    <location>
        <begin position="16"/>
        <end position="129"/>
    </location>
</feature>
<dbReference type="InterPro" id="IPR000730">
    <property type="entry name" value="Pr_cel_nuc_antig"/>
</dbReference>
<dbReference type="GO" id="GO:0003677">
    <property type="term" value="F:DNA binding"/>
    <property type="evidence" value="ECO:0007669"/>
    <property type="project" value="UniProtKB-KW"/>
</dbReference>
<dbReference type="GO" id="GO:0006272">
    <property type="term" value="P:leading strand elongation"/>
    <property type="evidence" value="ECO:0007669"/>
    <property type="project" value="TreeGrafter"/>
</dbReference>
<dbReference type="EMBL" id="MN739467">
    <property type="protein sequence ID" value="QHT06186.1"/>
    <property type="molecule type" value="Genomic_DNA"/>
</dbReference>
<name>A0A6C0CN16_9ZZZZ</name>
<evidence type="ECO:0000256" key="2">
    <source>
        <dbReference type="ARBA" id="ARBA00023125"/>
    </source>
</evidence>
<evidence type="ECO:0000259" key="3">
    <source>
        <dbReference type="Pfam" id="PF00705"/>
    </source>
</evidence>
<dbReference type="Pfam" id="PF00705">
    <property type="entry name" value="PCNA_N"/>
    <property type="match status" value="1"/>
</dbReference>
<dbReference type="PANTHER" id="PTHR11352">
    <property type="entry name" value="PROLIFERATING CELL NUCLEAR ANTIGEN"/>
    <property type="match status" value="1"/>
</dbReference>
<feature type="domain" description="Proliferating cell nuclear antigen PCNA C-terminal" evidence="4">
    <location>
        <begin position="133"/>
        <end position="255"/>
    </location>
</feature>
<dbReference type="PRINTS" id="PR00339">
    <property type="entry name" value="PCNACYCLIN"/>
</dbReference>
<dbReference type="CDD" id="cd00577">
    <property type="entry name" value="PCNA"/>
    <property type="match status" value="1"/>
</dbReference>
<dbReference type="NCBIfam" id="TIGR00590">
    <property type="entry name" value="pcna"/>
    <property type="match status" value="1"/>
</dbReference>
<comment type="similarity">
    <text evidence="1">Belongs to the PCNA family.</text>
</comment>